<dbReference type="GO" id="GO:0003684">
    <property type="term" value="F:damaged DNA binding"/>
    <property type="evidence" value="ECO:0007669"/>
    <property type="project" value="InterPro"/>
</dbReference>
<evidence type="ECO:0000256" key="2">
    <source>
        <dbReference type="ARBA" id="ARBA00022741"/>
    </source>
</evidence>
<dbReference type="PANTHER" id="PTHR47964">
    <property type="entry name" value="ATP-DEPENDENT DNA HELICASE HOMOLOG RECG, CHLOROPLASTIC"/>
    <property type="match status" value="1"/>
</dbReference>
<dbReference type="SMART" id="SM00982">
    <property type="entry name" value="TRCF"/>
    <property type="match status" value="1"/>
</dbReference>
<dbReference type="GO" id="GO:0000716">
    <property type="term" value="P:transcription-coupled nucleotide-excision repair, DNA damage recognition"/>
    <property type="evidence" value="ECO:0007669"/>
    <property type="project" value="UniProtKB-UniRule"/>
</dbReference>
<keyword evidence="1 9" id="KW-0963">Cytoplasm</keyword>
<dbReference type="InterPro" id="IPR005118">
    <property type="entry name" value="TRCF_C"/>
</dbReference>
<dbReference type="Proteomes" id="UP000242881">
    <property type="component" value="Unassembled WGS sequence"/>
</dbReference>
<keyword evidence="3 9" id="KW-0227">DNA damage</keyword>
<dbReference type="Pfam" id="PF00271">
    <property type="entry name" value="Helicase_C"/>
    <property type="match status" value="1"/>
</dbReference>
<dbReference type="GO" id="GO:0016787">
    <property type="term" value="F:hydrolase activity"/>
    <property type="evidence" value="ECO:0007669"/>
    <property type="project" value="UniProtKB-KW"/>
</dbReference>
<dbReference type="GO" id="GO:0005737">
    <property type="term" value="C:cytoplasm"/>
    <property type="evidence" value="ECO:0007669"/>
    <property type="project" value="UniProtKB-SubCell"/>
</dbReference>
<dbReference type="SMART" id="SM01058">
    <property type="entry name" value="CarD_TRCF"/>
    <property type="match status" value="1"/>
</dbReference>
<dbReference type="Gene3D" id="3.30.2060.10">
    <property type="entry name" value="Penicillin-binding protein 1b domain"/>
    <property type="match status" value="1"/>
</dbReference>
<feature type="domain" description="Helicase ATP-binding" evidence="10">
    <location>
        <begin position="582"/>
        <end position="743"/>
    </location>
</feature>
<accession>A0A2J6WGF9</accession>
<keyword evidence="2 9" id="KW-0547">Nucleotide-binding</keyword>
<dbReference type="NCBIfam" id="TIGR00580">
    <property type="entry name" value="mfd"/>
    <property type="match status" value="1"/>
</dbReference>
<dbReference type="Pfam" id="PF03461">
    <property type="entry name" value="TRCF"/>
    <property type="match status" value="1"/>
</dbReference>
<keyword evidence="5" id="KW-0347">Helicase</keyword>
<dbReference type="Pfam" id="PF17757">
    <property type="entry name" value="UvrB_inter"/>
    <property type="match status" value="1"/>
</dbReference>
<dbReference type="SUPFAM" id="SSF143517">
    <property type="entry name" value="TRCF domain-like"/>
    <property type="match status" value="1"/>
</dbReference>
<dbReference type="InterPro" id="IPR047112">
    <property type="entry name" value="RecG/Mfd"/>
</dbReference>
<gene>
    <name evidence="9 12" type="primary">mfd</name>
    <name evidence="12" type="ORF">C0187_07015</name>
</gene>
<evidence type="ECO:0000256" key="7">
    <source>
        <dbReference type="ARBA" id="ARBA00023125"/>
    </source>
</evidence>
<dbReference type="Gene3D" id="2.40.10.170">
    <property type="match status" value="1"/>
</dbReference>
<evidence type="ECO:0000313" key="13">
    <source>
        <dbReference type="Proteomes" id="UP000242881"/>
    </source>
</evidence>
<proteinExistence type="inferred from homology"/>
<dbReference type="InterPro" id="IPR001650">
    <property type="entry name" value="Helicase_C-like"/>
</dbReference>
<keyword evidence="8 9" id="KW-0234">DNA repair</keyword>
<dbReference type="SMART" id="SM00487">
    <property type="entry name" value="DEXDc"/>
    <property type="match status" value="1"/>
</dbReference>
<name>A0A2J6WGF9_9BACT</name>
<organism evidence="12 13">
    <name type="scientific">Calditerrivibrio nitroreducens</name>
    <dbReference type="NCBI Taxonomy" id="477976"/>
    <lineage>
        <taxon>Bacteria</taxon>
        <taxon>Pseudomonadati</taxon>
        <taxon>Deferribacterota</taxon>
        <taxon>Deferribacteres</taxon>
        <taxon>Deferribacterales</taxon>
        <taxon>Calditerrivibrionaceae</taxon>
    </lineage>
</organism>
<dbReference type="InterPro" id="IPR037235">
    <property type="entry name" value="TRCF-like_C_D7"/>
</dbReference>
<dbReference type="InterPro" id="IPR027417">
    <property type="entry name" value="P-loop_NTPase"/>
</dbReference>
<dbReference type="Pfam" id="PF02559">
    <property type="entry name" value="CarD_TRCF_RID"/>
    <property type="match status" value="1"/>
</dbReference>
<evidence type="ECO:0000256" key="5">
    <source>
        <dbReference type="ARBA" id="ARBA00022806"/>
    </source>
</evidence>
<dbReference type="EMBL" id="PNIN01000072">
    <property type="protein sequence ID" value="PMP69435.1"/>
    <property type="molecule type" value="Genomic_DNA"/>
</dbReference>
<evidence type="ECO:0000256" key="3">
    <source>
        <dbReference type="ARBA" id="ARBA00022763"/>
    </source>
</evidence>
<dbReference type="RefSeq" id="WP_424604892.1">
    <property type="nucleotide sequence ID" value="NZ_JBNAVA010000002.1"/>
</dbReference>
<evidence type="ECO:0000256" key="4">
    <source>
        <dbReference type="ARBA" id="ARBA00022801"/>
    </source>
</evidence>
<dbReference type="Gene3D" id="3.40.50.11180">
    <property type="match status" value="1"/>
</dbReference>
<evidence type="ECO:0000313" key="12">
    <source>
        <dbReference type="EMBL" id="PMP69435.1"/>
    </source>
</evidence>
<dbReference type="Pfam" id="PF00270">
    <property type="entry name" value="DEAD"/>
    <property type="match status" value="1"/>
</dbReference>
<dbReference type="HAMAP" id="MF_00969">
    <property type="entry name" value="TRCF"/>
    <property type="match status" value="1"/>
</dbReference>
<comment type="caution">
    <text evidence="12">The sequence shown here is derived from an EMBL/GenBank/DDBJ whole genome shotgun (WGS) entry which is preliminary data.</text>
</comment>
<keyword evidence="6 9" id="KW-0067">ATP-binding</keyword>
<dbReference type="SUPFAM" id="SSF141259">
    <property type="entry name" value="CarD-like"/>
    <property type="match status" value="1"/>
</dbReference>
<dbReference type="Gene3D" id="3.40.50.300">
    <property type="entry name" value="P-loop containing nucleotide triphosphate hydrolases"/>
    <property type="match status" value="2"/>
</dbReference>
<evidence type="ECO:0000259" key="10">
    <source>
        <dbReference type="PROSITE" id="PS51192"/>
    </source>
</evidence>
<keyword evidence="4 9" id="KW-0378">Hydrolase</keyword>
<dbReference type="PANTHER" id="PTHR47964:SF1">
    <property type="entry name" value="ATP-DEPENDENT DNA HELICASE HOMOLOG RECG, CHLOROPLASTIC"/>
    <property type="match status" value="1"/>
</dbReference>
<feature type="domain" description="Helicase C-terminal" evidence="11">
    <location>
        <begin position="763"/>
        <end position="917"/>
    </location>
</feature>
<dbReference type="SUPFAM" id="SSF52540">
    <property type="entry name" value="P-loop containing nucleoside triphosphate hydrolases"/>
    <property type="match status" value="4"/>
</dbReference>
<evidence type="ECO:0000256" key="9">
    <source>
        <dbReference type="HAMAP-Rule" id="MF_00969"/>
    </source>
</evidence>
<evidence type="ECO:0000256" key="6">
    <source>
        <dbReference type="ARBA" id="ARBA00022840"/>
    </source>
</evidence>
<dbReference type="InterPro" id="IPR011545">
    <property type="entry name" value="DEAD/DEAH_box_helicase_dom"/>
</dbReference>
<dbReference type="InterPro" id="IPR041471">
    <property type="entry name" value="UvrB_inter"/>
</dbReference>
<reference evidence="12 13" key="1">
    <citation type="submission" date="2018-01" db="EMBL/GenBank/DDBJ databases">
        <title>Metagenomic assembled genomes from two thermal pools in the Uzon Caldera, Kamchatka, Russia.</title>
        <authorList>
            <person name="Wilkins L."/>
            <person name="Ettinger C."/>
        </authorList>
    </citation>
    <scope>NUCLEOTIDE SEQUENCE [LARGE SCALE GENOMIC DNA]</scope>
    <source>
        <strain evidence="12">ZAV-05</strain>
    </source>
</reference>
<comment type="similarity">
    <text evidence="9">In the C-terminal section; belongs to the helicase family. RecG subfamily.</text>
</comment>
<dbReference type="CDD" id="cd17991">
    <property type="entry name" value="DEXHc_TRCF"/>
    <property type="match status" value="1"/>
</dbReference>
<dbReference type="EC" id="3.6.4.-" evidence="9"/>
<dbReference type="SMART" id="SM00490">
    <property type="entry name" value="HELICc"/>
    <property type="match status" value="1"/>
</dbReference>
<comment type="function">
    <text evidence="9">Couples transcription and DNA repair by recognizing RNA polymerase (RNAP) stalled at DNA lesions. Mediates ATP-dependent release of RNAP and its truncated transcript from the DNA, and recruitment of nucleotide excision repair machinery to the damaged site.</text>
</comment>
<comment type="subcellular location">
    <subcellularLocation>
        <location evidence="9">Cytoplasm</location>
    </subcellularLocation>
</comment>
<dbReference type="PROSITE" id="PS51192">
    <property type="entry name" value="HELICASE_ATP_BIND_1"/>
    <property type="match status" value="1"/>
</dbReference>
<dbReference type="GO" id="GO:0003678">
    <property type="term" value="F:DNA helicase activity"/>
    <property type="evidence" value="ECO:0007669"/>
    <property type="project" value="TreeGrafter"/>
</dbReference>
<dbReference type="InterPro" id="IPR036101">
    <property type="entry name" value="CarD-like/TRCF_RID_sf"/>
</dbReference>
<dbReference type="InterPro" id="IPR004576">
    <property type="entry name" value="Mfd"/>
</dbReference>
<evidence type="ECO:0000256" key="1">
    <source>
        <dbReference type="ARBA" id="ARBA00022490"/>
    </source>
</evidence>
<comment type="similarity">
    <text evidence="9">In the N-terminal section; belongs to the UvrB family.</text>
</comment>
<dbReference type="AlphaFoldDB" id="A0A2J6WGF9"/>
<dbReference type="GO" id="GO:0005524">
    <property type="term" value="F:ATP binding"/>
    <property type="evidence" value="ECO:0007669"/>
    <property type="project" value="UniProtKB-UniRule"/>
</dbReference>
<dbReference type="GO" id="GO:0006355">
    <property type="term" value="P:regulation of DNA-templated transcription"/>
    <property type="evidence" value="ECO:0007669"/>
    <property type="project" value="UniProtKB-UniRule"/>
</dbReference>
<protein>
    <recommendedName>
        <fullName evidence="9">Transcription-repair-coupling factor</fullName>
        <shortName evidence="9">TRCF</shortName>
        <ecNumber evidence="9">3.6.4.-</ecNumber>
    </recommendedName>
</protein>
<evidence type="ECO:0000259" key="11">
    <source>
        <dbReference type="PROSITE" id="PS51194"/>
    </source>
</evidence>
<dbReference type="InterPro" id="IPR014001">
    <property type="entry name" value="Helicase_ATP-bd"/>
</dbReference>
<sequence length="1097" mass="126421">MIIKEYSGLWGASRSYFLSKIVDKDKRYLVICDDFLYERLLNELSFFLTRNKLYPFPSYMHEPFEKSRILPSIVGERITTLLNLMEDKPAVVLTNVYALAKKLPPRETIISSICYIKKHGRFDRDELIYYLDYLGYVHVEIVTDPGEYSFRGSIVDFYPVNNDLPIRVEFFDDEIENIFEYNLETQKRVNELKEFQIIPATEGIYDLDEFRKALKNTPMEEKAEIYGKFAGHHWYAPLIYQNMYQLFDFLNDFGIIYIGEGIQKEIDLFYNRLSDSVAEYEISESLSQANFIMKSDLYNYLSDRGIIVLSEVISERSIKNPDYKSIQFLVPPTKNSYQALSNMVEIFKKNRENGIATVFFTESEKFQNIIKDFFRDYEIDIYYPLNLFEISKDKLNIYPYTITGGFLNEKDKLFLLKDEEVFGFVRKGRKKEKKEVFRTNISDLELGDYVVHIDYGIGIFRGLEHKTIGGIEGDYIAIEYEGGELLFVSLENISHIQKYIGKGDVAVKLNSLQNTRWKKLKEQAQKSAKKVAIDLLKLYAERKAKTGFSFKDDGIFMKMIEDSFEYDETEDQMNAIRDVIADMESEKVMDRLICGDVGFGKTEVAIRAACKCCASGKQVALLAPTTILVKQHFETFKRRFSNLPFKIEYVSRFKSKKEIDTTLQRVANGEIDIIIGTHRLLSNDVSFHDLGLLIIDEEQRFGVAHKEKIKNLKSNIDVLTLSATPIPRTLQFSLTGIRDISVIETPPEERLPVITNIINNEEDVKKAIIHELKRGGQVYYLYNDLSKIEEKAYSIKCMLPEAEVAIAHGQMDPEKVEKTLDAFYDGEIDLLVCSTIIENGIDIPNVNTIIIDGADKFGLSQLYQLKGRVGRSRVRGYCYLYIRNFNILSAIAKKRLKIIQQMSELGSGFKIASYDLQLRGAGELLGAEQSGHISSIGYELYIQMINDAIKELQGGKENSFETELQSSIPYFIPADYILEPSERMRWYNRLVKIDEKSLSLYLDELTSNYGTPPTPVLNLLKTMLIKALATSLAIKRVSIMNKQIKFSFDQNTRIPIEKILEIFSELKLKGNFTKDNSLIVHTETPLDTCVELLIFLK</sequence>
<dbReference type="InterPro" id="IPR003711">
    <property type="entry name" value="CarD-like/TRCF_RID"/>
</dbReference>
<dbReference type="PROSITE" id="PS51194">
    <property type="entry name" value="HELICASE_CTER"/>
    <property type="match status" value="1"/>
</dbReference>
<keyword evidence="7 9" id="KW-0238">DNA-binding</keyword>
<evidence type="ECO:0000256" key="8">
    <source>
        <dbReference type="ARBA" id="ARBA00023204"/>
    </source>
</evidence>
<dbReference type="Gene3D" id="3.90.1150.50">
    <property type="entry name" value="Transcription-repair-coupling factor, D7 domain"/>
    <property type="match status" value="1"/>
</dbReference>